<sequence>MQKQQHQSVRESRQAKCHAIVEDEMAATEVAVDNVVHVRLARGASEICMYIYAETTNTSTRAQGTERARQDGQDRWAYRVAYFDSRPSCTIHLPDSSLDMFVSLRSSIVRALDLASKRVWKSGTWQNQQNCATADSPFPAK</sequence>
<evidence type="ECO:0000313" key="2">
    <source>
        <dbReference type="Proteomes" id="UP000030151"/>
    </source>
</evidence>
<name>A0A0A1UWP9_9HYPO</name>
<comment type="caution">
    <text evidence="1">The sequence shown here is derived from an EMBL/GenBank/DDBJ whole genome shotgun (WGS) entry which is preliminary data.</text>
</comment>
<dbReference type="EMBL" id="JELW01000006">
    <property type="protein sequence ID" value="EXV01975.1"/>
    <property type="molecule type" value="Genomic_DNA"/>
</dbReference>
<protein>
    <submittedName>
        <fullName evidence="1">Uncharacterized protein</fullName>
    </submittedName>
</protein>
<reference evidence="1 2" key="1">
    <citation type="submission" date="2014-02" db="EMBL/GenBank/DDBJ databases">
        <title>The genome sequence of the entomopathogenic fungus Metarhizium robertsii ARSEF 2575.</title>
        <authorList>
            <person name="Giuliano Garisto Donzelli B."/>
            <person name="Roe B.A."/>
            <person name="Macmil S.L."/>
            <person name="Krasnoff S.B."/>
            <person name="Gibson D.M."/>
        </authorList>
    </citation>
    <scope>NUCLEOTIDE SEQUENCE [LARGE SCALE GENOMIC DNA]</scope>
    <source>
        <strain evidence="1 2">ARSEF 2575</strain>
    </source>
</reference>
<dbReference type="Proteomes" id="UP000030151">
    <property type="component" value="Unassembled WGS sequence"/>
</dbReference>
<gene>
    <name evidence="1" type="ORF">X797_004808</name>
</gene>
<organism evidence="1 2">
    <name type="scientific">Metarhizium robertsii</name>
    <dbReference type="NCBI Taxonomy" id="568076"/>
    <lineage>
        <taxon>Eukaryota</taxon>
        <taxon>Fungi</taxon>
        <taxon>Dikarya</taxon>
        <taxon>Ascomycota</taxon>
        <taxon>Pezizomycotina</taxon>
        <taxon>Sordariomycetes</taxon>
        <taxon>Hypocreomycetidae</taxon>
        <taxon>Hypocreales</taxon>
        <taxon>Clavicipitaceae</taxon>
        <taxon>Metarhizium</taxon>
    </lineage>
</organism>
<accession>A0A0A1UWP9</accession>
<evidence type="ECO:0000313" key="1">
    <source>
        <dbReference type="EMBL" id="EXV01975.1"/>
    </source>
</evidence>
<proteinExistence type="predicted"/>
<dbReference type="HOGENOM" id="CLU_1825755_0_0_1"/>
<dbReference type="AlphaFoldDB" id="A0A0A1UWP9"/>